<dbReference type="PANTHER" id="PTHR36041">
    <property type="entry name" value="SUCCINATE DEHYDROGENASE SUBUNIT 7A, MITOCHONDRIAL-RELATED"/>
    <property type="match status" value="1"/>
</dbReference>
<dbReference type="EnsemblPlants" id="Kaladp0095s0618.1.v1.1">
    <property type="protein sequence ID" value="Kaladp0095s0618.1.v1.1"/>
    <property type="gene ID" value="Kaladp0095s0618.v1.1"/>
</dbReference>
<reference evidence="1" key="1">
    <citation type="submission" date="2021-01" db="UniProtKB">
        <authorList>
            <consortium name="EnsemblPlants"/>
        </authorList>
    </citation>
    <scope>IDENTIFICATION</scope>
</reference>
<dbReference type="OMA" id="CACAYEI"/>
<sequence length="82" mass="9230">MAFLLSQLRTQSQNSEAAIATPRRGFHTQPGAREMALLAEDPVLRRFKSHKKDVKRIKKLGDVLTIAVVAGCFYEIYVRATI</sequence>
<accession>A0A7N0V062</accession>
<dbReference type="GO" id="GO:0045273">
    <property type="term" value="C:respiratory chain complex II (succinate dehydrogenase)"/>
    <property type="evidence" value="ECO:0007669"/>
    <property type="project" value="InterPro"/>
</dbReference>
<dbReference type="PANTHER" id="PTHR36041:SF2">
    <property type="entry name" value="SUCCINATE DEHYDROGENASE SUBUNIT 7A, MITOCHONDRIAL-RELATED"/>
    <property type="match status" value="1"/>
</dbReference>
<protein>
    <submittedName>
        <fullName evidence="1">Uncharacterized protein</fullName>
    </submittedName>
</protein>
<name>A0A7N0V062_KALFE</name>
<proteinExistence type="predicted"/>
<dbReference type="InterPro" id="IPR034573">
    <property type="entry name" value="SDH7"/>
</dbReference>
<evidence type="ECO:0000313" key="2">
    <source>
        <dbReference type="Proteomes" id="UP000594263"/>
    </source>
</evidence>
<dbReference type="Gramene" id="Kaladp0095s0618.1.v1.1">
    <property type="protein sequence ID" value="Kaladp0095s0618.1.v1.1"/>
    <property type="gene ID" value="Kaladp0095s0618.v1.1"/>
</dbReference>
<organism evidence="1 2">
    <name type="scientific">Kalanchoe fedtschenkoi</name>
    <name type="common">Lavender scallops</name>
    <name type="synonym">South American air plant</name>
    <dbReference type="NCBI Taxonomy" id="63787"/>
    <lineage>
        <taxon>Eukaryota</taxon>
        <taxon>Viridiplantae</taxon>
        <taxon>Streptophyta</taxon>
        <taxon>Embryophyta</taxon>
        <taxon>Tracheophyta</taxon>
        <taxon>Spermatophyta</taxon>
        <taxon>Magnoliopsida</taxon>
        <taxon>eudicotyledons</taxon>
        <taxon>Gunneridae</taxon>
        <taxon>Pentapetalae</taxon>
        <taxon>Saxifragales</taxon>
        <taxon>Crassulaceae</taxon>
        <taxon>Kalanchoe</taxon>
    </lineage>
</organism>
<dbReference type="AlphaFoldDB" id="A0A7N0V062"/>
<evidence type="ECO:0000313" key="1">
    <source>
        <dbReference type="EnsemblPlants" id="Kaladp0095s0618.1.v1.1"/>
    </source>
</evidence>
<keyword evidence="2" id="KW-1185">Reference proteome</keyword>
<dbReference type="Proteomes" id="UP000594263">
    <property type="component" value="Unplaced"/>
</dbReference>